<dbReference type="EMBL" id="LAZR01006154">
    <property type="protein sequence ID" value="KKM94331.1"/>
    <property type="molecule type" value="Genomic_DNA"/>
</dbReference>
<sequence>MSVIKTPEEVEKMRAAARILSECLDALVSHASPGVTGKDLDSMADSFIRDNGAIPAFKNYSTVPGIPGFPASICFSKNHVLVHGVPDDVPLEEGDIVSLDSGLSLDGWFADFARLFSVGKTTEEDQKLIDATRAALSAGVDKCRLGNKLGDVSHAIQNSIYHSGFENVLQFCGHAIGRKMHESPQVPNFGPPGVGIDLEVGMVFCLEPMLLKHKVGLGILPDKWTIITADFSKVTHIEHMVHISEEGPEILSL</sequence>
<dbReference type="HAMAP" id="MF_01974">
    <property type="entry name" value="MetAP_1"/>
    <property type="match status" value="1"/>
</dbReference>
<evidence type="ECO:0000259" key="5">
    <source>
        <dbReference type="Pfam" id="PF00557"/>
    </source>
</evidence>
<dbReference type="PANTHER" id="PTHR43330:SF27">
    <property type="entry name" value="METHIONINE AMINOPEPTIDASE"/>
    <property type="match status" value="1"/>
</dbReference>
<name>A0A0F9M4S2_9ZZZZ</name>
<keyword evidence="4" id="KW-0378">Hydrolase</keyword>
<evidence type="ECO:0000313" key="6">
    <source>
        <dbReference type="EMBL" id="KKM94331.1"/>
    </source>
</evidence>
<protein>
    <recommendedName>
        <fullName evidence="5">Peptidase M24 domain-containing protein</fullName>
    </recommendedName>
</protein>
<evidence type="ECO:0000256" key="3">
    <source>
        <dbReference type="ARBA" id="ARBA00022723"/>
    </source>
</evidence>
<dbReference type="NCBIfam" id="TIGR00500">
    <property type="entry name" value="met_pdase_I"/>
    <property type="match status" value="1"/>
</dbReference>
<keyword evidence="1" id="KW-0031">Aminopeptidase</keyword>
<dbReference type="GO" id="GO:0046872">
    <property type="term" value="F:metal ion binding"/>
    <property type="evidence" value="ECO:0007669"/>
    <property type="project" value="UniProtKB-KW"/>
</dbReference>
<comment type="caution">
    <text evidence="6">The sequence shown here is derived from an EMBL/GenBank/DDBJ whole genome shotgun (WGS) entry which is preliminary data.</text>
</comment>
<evidence type="ECO:0000256" key="4">
    <source>
        <dbReference type="ARBA" id="ARBA00022801"/>
    </source>
</evidence>
<dbReference type="GO" id="GO:0070006">
    <property type="term" value="F:metalloaminopeptidase activity"/>
    <property type="evidence" value="ECO:0007669"/>
    <property type="project" value="InterPro"/>
</dbReference>
<dbReference type="InterPro" id="IPR036005">
    <property type="entry name" value="Creatinase/aminopeptidase-like"/>
</dbReference>
<keyword evidence="2" id="KW-0645">Protease</keyword>
<dbReference type="PRINTS" id="PR00599">
    <property type="entry name" value="MAPEPTIDASE"/>
</dbReference>
<dbReference type="Gene3D" id="3.90.230.10">
    <property type="entry name" value="Creatinase/methionine aminopeptidase superfamily"/>
    <property type="match status" value="1"/>
</dbReference>
<evidence type="ECO:0000256" key="2">
    <source>
        <dbReference type="ARBA" id="ARBA00022670"/>
    </source>
</evidence>
<dbReference type="GO" id="GO:0006508">
    <property type="term" value="P:proteolysis"/>
    <property type="evidence" value="ECO:0007669"/>
    <property type="project" value="UniProtKB-KW"/>
</dbReference>
<proteinExistence type="inferred from homology"/>
<dbReference type="InterPro" id="IPR001714">
    <property type="entry name" value="Pept_M24_MAP"/>
</dbReference>
<dbReference type="AlphaFoldDB" id="A0A0F9M4S2"/>
<dbReference type="GO" id="GO:0005829">
    <property type="term" value="C:cytosol"/>
    <property type="evidence" value="ECO:0007669"/>
    <property type="project" value="TreeGrafter"/>
</dbReference>
<feature type="domain" description="Peptidase M24" evidence="5">
    <location>
        <begin position="11"/>
        <end position="245"/>
    </location>
</feature>
<dbReference type="CDD" id="cd01086">
    <property type="entry name" value="MetAP1"/>
    <property type="match status" value="1"/>
</dbReference>
<dbReference type="InterPro" id="IPR002467">
    <property type="entry name" value="Pept_M24A_MAP1"/>
</dbReference>
<dbReference type="SUPFAM" id="SSF55920">
    <property type="entry name" value="Creatinase/aminopeptidase"/>
    <property type="match status" value="1"/>
</dbReference>
<dbReference type="PANTHER" id="PTHR43330">
    <property type="entry name" value="METHIONINE AMINOPEPTIDASE"/>
    <property type="match status" value="1"/>
</dbReference>
<reference evidence="6" key="1">
    <citation type="journal article" date="2015" name="Nature">
        <title>Complex archaea that bridge the gap between prokaryotes and eukaryotes.</title>
        <authorList>
            <person name="Spang A."/>
            <person name="Saw J.H."/>
            <person name="Jorgensen S.L."/>
            <person name="Zaremba-Niedzwiedzka K."/>
            <person name="Martijn J."/>
            <person name="Lind A.E."/>
            <person name="van Eijk R."/>
            <person name="Schleper C."/>
            <person name="Guy L."/>
            <person name="Ettema T.J."/>
        </authorList>
    </citation>
    <scope>NUCLEOTIDE SEQUENCE</scope>
</reference>
<dbReference type="Pfam" id="PF00557">
    <property type="entry name" value="Peptidase_M24"/>
    <property type="match status" value="1"/>
</dbReference>
<keyword evidence="3" id="KW-0479">Metal-binding</keyword>
<evidence type="ECO:0000256" key="1">
    <source>
        <dbReference type="ARBA" id="ARBA00022438"/>
    </source>
</evidence>
<organism evidence="6">
    <name type="scientific">marine sediment metagenome</name>
    <dbReference type="NCBI Taxonomy" id="412755"/>
    <lineage>
        <taxon>unclassified sequences</taxon>
        <taxon>metagenomes</taxon>
        <taxon>ecological metagenomes</taxon>
    </lineage>
</organism>
<accession>A0A0F9M4S2</accession>
<gene>
    <name evidence="6" type="ORF">LCGC14_1199390</name>
</gene>
<dbReference type="InterPro" id="IPR000994">
    <property type="entry name" value="Pept_M24"/>
</dbReference>